<sequence length="388" mass="42719">MYIQNKIRVSLIRRMRMYKEVVKKGSYLVLTFMVAALLAGGSLLSFIPSDIKIFSNETKVLQLPLKEVTISVLPERVLIPGGHSVGVRMNVKGVLIVGLEEIESTDGKFVNPGLDAGLQIGDNILEIDGTKVNNAREVKDVVNKIKADVRLKVKRKDDIMNIKLTPVQSVDDNLYKIGVWVKDRTAGIGTLTFYDPTTHTFGALGHAITDPETGTVLSVAQGELLNSKVESVKQGKAGSPGEIRGIFYEADKPLGKLAVNTEYGIFGDTYEDISNPLYQKPLEIGYQNEIKKGPAYILTTLDGNKIEKYDISIEKINHQTKADTKSMVIKVTDKRLLEKSGGIIQGMSGSPIIQNNKIIGAVTHVFVNDPQKGYGIFIEWMLQDSNVE</sequence>
<keyword evidence="1" id="KW-0378">Hydrolase</keyword>
<reference evidence="1" key="1">
    <citation type="submission" date="2019-08" db="EMBL/GenBank/DDBJ databases">
        <title>Genome sequence of Clostridiales bacterium MT110.</title>
        <authorList>
            <person name="Cao J."/>
        </authorList>
    </citation>
    <scope>NUCLEOTIDE SEQUENCE</scope>
    <source>
        <strain evidence="1">MT110</strain>
    </source>
</reference>
<dbReference type="Proteomes" id="UP000594014">
    <property type="component" value="Chromosome"/>
</dbReference>
<evidence type="ECO:0000313" key="2">
    <source>
        <dbReference type="Proteomes" id="UP000594014"/>
    </source>
</evidence>
<dbReference type="EC" id="3.4.21.116" evidence="1"/>
<protein>
    <submittedName>
        <fullName evidence="1">SpoIVB peptidase</fullName>
        <ecNumber evidence="1">3.4.21.116</ecNumber>
    </submittedName>
</protein>
<dbReference type="EMBL" id="CP042469">
    <property type="protein sequence ID" value="QOX62767.1"/>
    <property type="molecule type" value="Genomic_DNA"/>
</dbReference>
<proteinExistence type="predicted"/>
<keyword evidence="2" id="KW-1185">Reference proteome</keyword>
<name>A0ACD1A8P1_9FIRM</name>
<organism evidence="1 2">
    <name type="scientific">Anoxybacterium hadale</name>
    <dbReference type="NCBI Taxonomy" id="3408580"/>
    <lineage>
        <taxon>Bacteria</taxon>
        <taxon>Bacillati</taxon>
        <taxon>Bacillota</taxon>
        <taxon>Clostridia</taxon>
        <taxon>Peptostreptococcales</taxon>
        <taxon>Anaerovoracaceae</taxon>
        <taxon>Anoxybacterium</taxon>
    </lineage>
</organism>
<accession>A0ACD1A8P1</accession>
<evidence type="ECO:0000313" key="1">
    <source>
        <dbReference type="EMBL" id="QOX62767.1"/>
    </source>
</evidence>
<gene>
    <name evidence="1" type="primary">spoIVB</name>
    <name evidence="1" type="ORF">FRZ06_05110</name>
</gene>